<keyword evidence="2" id="KW-1185">Reference proteome</keyword>
<gene>
    <name evidence="1" type="ORF">HNP33_002570</name>
</gene>
<organism evidence="1 2">
    <name type="scientific">Comamonas odontotermitis</name>
    <dbReference type="NCBI Taxonomy" id="379895"/>
    <lineage>
        <taxon>Bacteria</taxon>
        <taxon>Pseudomonadati</taxon>
        <taxon>Pseudomonadota</taxon>
        <taxon>Betaproteobacteria</taxon>
        <taxon>Burkholderiales</taxon>
        <taxon>Comamonadaceae</taxon>
        <taxon>Comamonas</taxon>
    </lineage>
</organism>
<evidence type="ECO:0000313" key="1">
    <source>
        <dbReference type="EMBL" id="MBB6578488.1"/>
    </source>
</evidence>
<evidence type="ECO:0000313" key="2">
    <source>
        <dbReference type="Proteomes" id="UP000562492"/>
    </source>
</evidence>
<dbReference type="Proteomes" id="UP000562492">
    <property type="component" value="Unassembled WGS sequence"/>
</dbReference>
<name>A0ABR6RHD9_9BURK</name>
<sequence length="67" mass="7885">MIGSRYWQWHIKPQDQWIKTPEHERADSIKPSHPETMPILGSMIWRCAPTPAEMREVCRDLGPDVPF</sequence>
<comment type="caution">
    <text evidence="1">The sequence shown here is derived from an EMBL/GenBank/DDBJ whole genome shotgun (WGS) entry which is preliminary data.</text>
</comment>
<reference evidence="1 2" key="1">
    <citation type="submission" date="2020-08" db="EMBL/GenBank/DDBJ databases">
        <title>Functional genomics of gut bacteria from endangered species of beetles.</title>
        <authorList>
            <person name="Carlos-Shanley C."/>
        </authorList>
    </citation>
    <scope>NUCLEOTIDE SEQUENCE [LARGE SCALE GENOMIC DNA]</scope>
    <source>
        <strain evidence="1 2">S00124</strain>
    </source>
</reference>
<protein>
    <submittedName>
        <fullName evidence="1">Uncharacterized protein</fullName>
    </submittedName>
</protein>
<accession>A0ABR6RHD9</accession>
<dbReference type="EMBL" id="JACHKZ010000015">
    <property type="protein sequence ID" value="MBB6578488.1"/>
    <property type="molecule type" value="Genomic_DNA"/>
</dbReference>
<proteinExistence type="predicted"/>